<name>A0ABN8KMR3_9BACI</name>
<dbReference type="PRINTS" id="PR00599">
    <property type="entry name" value="MAPEPTIDASE"/>
</dbReference>
<evidence type="ECO:0000313" key="4">
    <source>
        <dbReference type="Proteomes" id="UP000838308"/>
    </source>
</evidence>
<dbReference type="InterPro" id="IPR050659">
    <property type="entry name" value="Peptidase_M24B"/>
</dbReference>
<dbReference type="Pfam" id="PF00557">
    <property type="entry name" value="Peptidase_M24"/>
    <property type="match status" value="1"/>
</dbReference>
<dbReference type="Gene3D" id="3.90.230.10">
    <property type="entry name" value="Creatinase/methionine aminopeptidase superfamily"/>
    <property type="match status" value="1"/>
</dbReference>
<protein>
    <submittedName>
        <fullName evidence="3">Peptidase</fullName>
        <ecNumber evidence="3">3.4.-.-</ecNumber>
    </submittedName>
</protein>
<feature type="domain" description="Peptidase M24" evidence="1">
    <location>
        <begin position="152"/>
        <end position="386"/>
    </location>
</feature>
<dbReference type="EMBL" id="CALBWS010000010">
    <property type="protein sequence ID" value="CAH2714834.1"/>
    <property type="molecule type" value="Genomic_DNA"/>
</dbReference>
<dbReference type="InterPro" id="IPR036005">
    <property type="entry name" value="Creatinase/aminopeptidase-like"/>
</dbReference>
<dbReference type="InterPro" id="IPR029149">
    <property type="entry name" value="Creatin/AminoP/Spt16_N"/>
</dbReference>
<dbReference type="Proteomes" id="UP000838308">
    <property type="component" value="Unassembled WGS sequence"/>
</dbReference>
<dbReference type="Pfam" id="PF01321">
    <property type="entry name" value="Creatinase_N"/>
    <property type="match status" value="1"/>
</dbReference>
<dbReference type="InterPro" id="IPR001714">
    <property type="entry name" value="Pept_M24_MAP"/>
</dbReference>
<evidence type="ECO:0000259" key="1">
    <source>
        <dbReference type="Pfam" id="PF00557"/>
    </source>
</evidence>
<sequence>MFERMTEAVDNVDSEFTKRIKKLQGRLQNENIDGAIFFQQEEIYYYSGTGVNSVLIVPSDQDPILLVRINLKHGKKDSYISDVRPSMGIGSIIETLKEVYEERKIVLGLSFDVINIILYHNLQRKIPNALFVDVQPLVWSQRMIKSDFEISQIKMAADISSKGFDHALSILHKGMTEIQLQKLIEEVTYSYGDEGNMIQRGSNNRLSFGVVVSGENTSIISGNWMTMTGLGRSAIRPYGAGNRQISNGDLIVIDKGTIYQGYHADEARSFVLGKANDRLKNLQKILIEVLDSTIDLIRPGAMVSDIYQKAESTATSSGYKEEFMGLGQYGFKYVGHGIGLEIDEPPLISAFNHTILEQGMVLAIEPKFIFPNEFGLTMEESVLVTESGYEILTKFSRDRFEV</sequence>
<proteinExistence type="predicted"/>
<dbReference type="SUPFAM" id="SSF53092">
    <property type="entry name" value="Creatinase/prolidase N-terminal domain"/>
    <property type="match status" value="1"/>
</dbReference>
<keyword evidence="4" id="KW-1185">Reference proteome</keyword>
<organism evidence="3 4">
    <name type="scientific">Neobacillus rhizosphaerae</name>
    <dbReference type="NCBI Taxonomy" id="2880965"/>
    <lineage>
        <taxon>Bacteria</taxon>
        <taxon>Bacillati</taxon>
        <taxon>Bacillota</taxon>
        <taxon>Bacilli</taxon>
        <taxon>Bacillales</taxon>
        <taxon>Bacillaceae</taxon>
        <taxon>Neobacillus</taxon>
    </lineage>
</organism>
<feature type="domain" description="Creatinase N-terminal" evidence="2">
    <location>
        <begin position="19"/>
        <end position="144"/>
    </location>
</feature>
<dbReference type="RefSeq" id="WP_248735135.1">
    <property type="nucleotide sequence ID" value="NZ_CALBWS010000010.1"/>
</dbReference>
<evidence type="ECO:0000313" key="3">
    <source>
        <dbReference type="EMBL" id="CAH2714834.1"/>
    </source>
</evidence>
<comment type="caution">
    <text evidence="3">The sequence shown here is derived from an EMBL/GenBank/DDBJ whole genome shotgun (WGS) entry which is preliminary data.</text>
</comment>
<reference evidence="3" key="1">
    <citation type="submission" date="2022-04" db="EMBL/GenBank/DDBJ databases">
        <authorList>
            <person name="Criscuolo A."/>
        </authorList>
    </citation>
    <scope>NUCLEOTIDE SEQUENCE</scope>
    <source>
        <strain evidence="3">CIP111895</strain>
    </source>
</reference>
<dbReference type="PANTHER" id="PTHR46112:SF2">
    <property type="entry name" value="XAA-PRO AMINOPEPTIDASE P-RELATED"/>
    <property type="match status" value="1"/>
</dbReference>
<keyword evidence="3" id="KW-0378">Hydrolase</keyword>
<dbReference type="InterPro" id="IPR000587">
    <property type="entry name" value="Creatinase_N"/>
</dbReference>
<dbReference type="Gene3D" id="3.40.350.10">
    <property type="entry name" value="Creatinase/prolidase N-terminal domain"/>
    <property type="match status" value="1"/>
</dbReference>
<dbReference type="PANTHER" id="PTHR46112">
    <property type="entry name" value="AMINOPEPTIDASE"/>
    <property type="match status" value="1"/>
</dbReference>
<dbReference type="EC" id="3.4.-.-" evidence="3"/>
<accession>A0ABN8KMR3</accession>
<dbReference type="GO" id="GO:0016787">
    <property type="term" value="F:hydrolase activity"/>
    <property type="evidence" value="ECO:0007669"/>
    <property type="project" value="UniProtKB-KW"/>
</dbReference>
<gene>
    <name evidence="3" type="ORF">BACCIP111895_02010</name>
</gene>
<evidence type="ECO:0000259" key="2">
    <source>
        <dbReference type="Pfam" id="PF01321"/>
    </source>
</evidence>
<dbReference type="InterPro" id="IPR000994">
    <property type="entry name" value="Pept_M24"/>
</dbReference>
<dbReference type="SUPFAM" id="SSF55920">
    <property type="entry name" value="Creatinase/aminopeptidase"/>
    <property type="match status" value="1"/>
</dbReference>